<dbReference type="RefSeq" id="XP_027618413.1">
    <property type="nucleotide sequence ID" value="XM_027762612.1"/>
</dbReference>
<accession>A0A401GZC6</accession>
<evidence type="ECO:0008006" key="3">
    <source>
        <dbReference type="Google" id="ProtNLM"/>
    </source>
</evidence>
<evidence type="ECO:0000313" key="1">
    <source>
        <dbReference type="EMBL" id="GBE87500.1"/>
    </source>
</evidence>
<reference evidence="1 2" key="1">
    <citation type="journal article" date="2018" name="Sci. Rep.">
        <title>Genome sequence of the cauliflower mushroom Sparassis crispa (Hanabiratake) and its association with beneficial usage.</title>
        <authorList>
            <person name="Kiyama R."/>
            <person name="Furutani Y."/>
            <person name="Kawaguchi K."/>
            <person name="Nakanishi T."/>
        </authorList>
    </citation>
    <scope>NUCLEOTIDE SEQUENCE [LARGE SCALE GENOMIC DNA]</scope>
</reference>
<sequence>MYVRRISIHFSLSVGEFRVPYALSKLENVHTLSLIGMPLFTPPDTLDGRDPCLLPKAFPKVKAINFTLPVTYICVNNIVELLRAFPALSSVRMGSGGHLVRMNGYAEQSKLSLSAGRGMPTITVRRLVLKHPDYSVGIAEAMLMEPFAPQIQMLRLESIRRQDLNAIGRLLHAAGTYLEHLEISMPAVYRPRPDFKHTVSPFCPTYNTHLSVLRLEADARQLTTRREDFLWLIPVLTATRSPLLSVLSITCTMHTETDVSLLDWDRLDAAIVRRALEAPQLRVSILFIVYVRPENWSPRLGEVMNVERLASRLPMSRRALGTVLNFS</sequence>
<comment type="caution">
    <text evidence="1">The sequence shown here is derived from an EMBL/GenBank/DDBJ whole genome shotgun (WGS) entry which is preliminary data.</text>
</comment>
<name>A0A401GZC6_9APHY</name>
<dbReference type="GeneID" id="38784417"/>
<organism evidence="1 2">
    <name type="scientific">Sparassis crispa</name>
    <dbReference type="NCBI Taxonomy" id="139825"/>
    <lineage>
        <taxon>Eukaryota</taxon>
        <taxon>Fungi</taxon>
        <taxon>Dikarya</taxon>
        <taxon>Basidiomycota</taxon>
        <taxon>Agaricomycotina</taxon>
        <taxon>Agaricomycetes</taxon>
        <taxon>Polyporales</taxon>
        <taxon>Sparassidaceae</taxon>
        <taxon>Sparassis</taxon>
    </lineage>
</organism>
<keyword evidence="2" id="KW-1185">Reference proteome</keyword>
<dbReference type="Proteomes" id="UP000287166">
    <property type="component" value="Unassembled WGS sequence"/>
</dbReference>
<protein>
    <recommendedName>
        <fullName evidence="3">F-box domain-containing protein</fullName>
    </recommendedName>
</protein>
<dbReference type="EMBL" id="BFAD01000011">
    <property type="protein sequence ID" value="GBE87500.1"/>
    <property type="molecule type" value="Genomic_DNA"/>
</dbReference>
<proteinExistence type="predicted"/>
<gene>
    <name evidence="1" type="ORF">SCP_1101770</name>
</gene>
<evidence type="ECO:0000313" key="2">
    <source>
        <dbReference type="Proteomes" id="UP000287166"/>
    </source>
</evidence>
<dbReference type="InParanoid" id="A0A401GZC6"/>
<dbReference type="AlphaFoldDB" id="A0A401GZC6"/>